<dbReference type="EMBL" id="CP097509">
    <property type="protein sequence ID" value="URE16114.1"/>
    <property type="molecule type" value="Genomic_DNA"/>
</dbReference>
<proteinExistence type="predicted"/>
<keyword evidence="2" id="KW-1185">Reference proteome</keyword>
<protein>
    <submittedName>
        <fullName evidence="1">Uncharacterized protein</fullName>
    </submittedName>
</protein>
<reference evidence="1" key="1">
    <citation type="submission" date="2022-05" db="EMBL/GenBank/DDBJ databases">
        <title>The Musa troglodytarum L. genome provides insights into the mechanism of non-climacteric behaviour and enrichment of carotenoids.</title>
        <authorList>
            <person name="Wang J."/>
        </authorList>
    </citation>
    <scope>NUCLEOTIDE SEQUENCE</scope>
    <source>
        <tissue evidence="1">Leaf</tissue>
    </source>
</reference>
<evidence type="ECO:0000313" key="2">
    <source>
        <dbReference type="Proteomes" id="UP001055439"/>
    </source>
</evidence>
<gene>
    <name evidence="1" type="ORF">MUK42_35444</name>
</gene>
<name>A0A9E7KGT4_9LILI</name>
<dbReference type="AlphaFoldDB" id="A0A9E7KGT4"/>
<dbReference type="Proteomes" id="UP001055439">
    <property type="component" value="Chromosome 7"/>
</dbReference>
<evidence type="ECO:0000313" key="1">
    <source>
        <dbReference type="EMBL" id="URE16114.1"/>
    </source>
</evidence>
<organism evidence="1 2">
    <name type="scientific">Musa troglodytarum</name>
    <name type="common">fe'i banana</name>
    <dbReference type="NCBI Taxonomy" id="320322"/>
    <lineage>
        <taxon>Eukaryota</taxon>
        <taxon>Viridiplantae</taxon>
        <taxon>Streptophyta</taxon>
        <taxon>Embryophyta</taxon>
        <taxon>Tracheophyta</taxon>
        <taxon>Spermatophyta</taxon>
        <taxon>Magnoliopsida</taxon>
        <taxon>Liliopsida</taxon>
        <taxon>Zingiberales</taxon>
        <taxon>Musaceae</taxon>
        <taxon>Musa</taxon>
    </lineage>
</organism>
<accession>A0A9E7KGT4</accession>
<sequence length="118" mass="13377">MYFCGPCQFPNLGFHSCRFLPARLTFTGSVANTWPPVFVKEEEREHEGWTYERKKYERYIGIVKAVGYSSHWLVCAWYKLNFSVSAVVTCFVFGCGCHFIQDNSSLATGSDYASDGSS</sequence>